<keyword evidence="1" id="KW-1185">Reference proteome</keyword>
<reference evidence="2" key="1">
    <citation type="submission" date="2022-11" db="UniProtKB">
        <authorList>
            <consortium name="WormBaseParasite"/>
        </authorList>
    </citation>
    <scope>IDENTIFICATION</scope>
</reference>
<organism evidence="1 2">
    <name type="scientific">Globodera rostochiensis</name>
    <name type="common">Golden nematode worm</name>
    <name type="synonym">Heterodera rostochiensis</name>
    <dbReference type="NCBI Taxonomy" id="31243"/>
    <lineage>
        <taxon>Eukaryota</taxon>
        <taxon>Metazoa</taxon>
        <taxon>Ecdysozoa</taxon>
        <taxon>Nematoda</taxon>
        <taxon>Chromadorea</taxon>
        <taxon>Rhabditida</taxon>
        <taxon>Tylenchina</taxon>
        <taxon>Tylenchomorpha</taxon>
        <taxon>Tylenchoidea</taxon>
        <taxon>Heteroderidae</taxon>
        <taxon>Heteroderinae</taxon>
        <taxon>Globodera</taxon>
    </lineage>
</organism>
<protein>
    <submittedName>
        <fullName evidence="2">Uncharacterized protein</fullName>
    </submittedName>
</protein>
<dbReference type="AlphaFoldDB" id="A0A914H911"/>
<dbReference type="SUPFAM" id="SSF140990">
    <property type="entry name" value="FtsH protease domain-like"/>
    <property type="match status" value="1"/>
</dbReference>
<evidence type="ECO:0000313" key="2">
    <source>
        <dbReference type="WBParaSite" id="Gr19_v10_g14888.t1"/>
    </source>
</evidence>
<dbReference type="GO" id="GO:0004176">
    <property type="term" value="F:ATP-dependent peptidase activity"/>
    <property type="evidence" value="ECO:0007669"/>
    <property type="project" value="InterPro"/>
</dbReference>
<dbReference type="GO" id="GO:0004222">
    <property type="term" value="F:metalloendopeptidase activity"/>
    <property type="evidence" value="ECO:0007669"/>
    <property type="project" value="InterPro"/>
</dbReference>
<dbReference type="InterPro" id="IPR037219">
    <property type="entry name" value="Peptidase_M41-like"/>
</dbReference>
<proteinExistence type="predicted"/>
<dbReference type="GO" id="GO:0005524">
    <property type="term" value="F:ATP binding"/>
    <property type="evidence" value="ECO:0007669"/>
    <property type="project" value="InterPro"/>
</dbReference>
<dbReference type="Proteomes" id="UP000887572">
    <property type="component" value="Unplaced"/>
</dbReference>
<evidence type="ECO:0000313" key="1">
    <source>
        <dbReference type="Proteomes" id="UP000887572"/>
    </source>
</evidence>
<sequence length="153" mass="17403">MRAYIVVKLGGRATEELVYGLSLGHHSDMRRWKAKARKIDKTGPEWRRLPTARRTRAEMDSSTLFIELLENFQRICRGLQSLVGPAVAVIGWTCDCNHWLDLRLQSLVGPVTAIISWTCSDDDDKTCECAAPLEKKGKISQMRSRSFFYPSKT</sequence>
<dbReference type="WBParaSite" id="Gr19_v10_g14888.t1">
    <property type="protein sequence ID" value="Gr19_v10_g14888.t1"/>
    <property type="gene ID" value="Gr19_v10_g14888"/>
</dbReference>
<name>A0A914H911_GLORO</name>
<dbReference type="GO" id="GO:0006508">
    <property type="term" value="P:proteolysis"/>
    <property type="evidence" value="ECO:0007669"/>
    <property type="project" value="InterPro"/>
</dbReference>
<accession>A0A914H911</accession>